<organism evidence="1 2">
    <name type="scientific">Porites evermanni</name>
    <dbReference type="NCBI Taxonomy" id="104178"/>
    <lineage>
        <taxon>Eukaryota</taxon>
        <taxon>Metazoa</taxon>
        <taxon>Cnidaria</taxon>
        <taxon>Anthozoa</taxon>
        <taxon>Hexacorallia</taxon>
        <taxon>Scleractinia</taxon>
        <taxon>Fungiina</taxon>
        <taxon>Poritidae</taxon>
        <taxon>Porites</taxon>
    </lineage>
</organism>
<comment type="caution">
    <text evidence="1">The sequence shown here is derived from an EMBL/GenBank/DDBJ whole genome shotgun (WGS) entry which is preliminary data.</text>
</comment>
<evidence type="ECO:0000313" key="1">
    <source>
        <dbReference type="EMBL" id="CAH3174023.1"/>
    </source>
</evidence>
<dbReference type="EMBL" id="CALNXI010001643">
    <property type="protein sequence ID" value="CAH3174023.1"/>
    <property type="molecule type" value="Genomic_DNA"/>
</dbReference>
<reference evidence="1 2" key="1">
    <citation type="submission" date="2022-05" db="EMBL/GenBank/DDBJ databases">
        <authorList>
            <consortium name="Genoscope - CEA"/>
            <person name="William W."/>
        </authorList>
    </citation>
    <scope>NUCLEOTIDE SEQUENCE [LARGE SCALE GENOMIC DNA]</scope>
</reference>
<accession>A0ABN8R3W0</accession>
<keyword evidence="2" id="KW-1185">Reference proteome</keyword>
<sequence>TRLLQYRTDTNWTEKEIVSRTFVFLTQTEQCLPPMLLYHLKLSTDMTCRCDVIVLSYKRKCLKEKPPHVTYLFDNTTTWGSGRNKLFFLAMNRRPGYTYFIFTDDDVSLKFNSAATPYMKHFSPIRIFQEWLLDYEPAVGVVDYELRKEGQNVRNKMKTNCGISNTTSLANPTIFYDPVFNAFHARAARHIFPLDTIHERLTWWLTDKYVCSAVELKFRGQALLFFPVTIENSLHRSYPRSLRGTRRAWQEFIKIIQQEAPAKYVNQSLFGEFTKDPFGYVKTSKTYCRKVTRHQRIVPFAHFDEESQEEVSQSN</sequence>
<gene>
    <name evidence="1" type="ORF">PEVE_00009328</name>
</gene>
<evidence type="ECO:0000313" key="2">
    <source>
        <dbReference type="Proteomes" id="UP001159427"/>
    </source>
</evidence>
<dbReference type="Proteomes" id="UP001159427">
    <property type="component" value="Unassembled WGS sequence"/>
</dbReference>
<proteinExistence type="predicted"/>
<feature type="non-terminal residue" evidence="1">
    <location>
        <position position="1"/>
    </location>
</feature>
<protein>
    <recommendedName>
        <fullName evidence="3">Glycosyltransferase family 92 protein</fullName>
    </recommendedName>
</protein>
<evidence type="ECO:0008006" key="3">
    <source>
        <dbReference type="Google" id="ProtNLM"/>
    </source>
</evidence>
<name>A0ABN8R3W0_9CNID</name>